<evidence type="ECO:0000259" key="1">
    <source>
        <dbReference type="PROSITE" id="PS50994"/>
    </source>
</evidence>
<reference evidence="2" key="1">
    <citation type="submission" date="2014-11" db="EMBL/GenBank/DDBJ databases">
        <authorList>
            <person name="Otto D Thomas"/>
            <person name="Naeem Raeece"/>
        </authorList>
    </citation>
    <scope>NUCLEOTIDE SEQUENCE</scope>
</reference>
<dbReference type="PROSITE" id="PS50994">
    <property type="entry name" value="INTEGRASE"/>
    <property type="match status" value="1"/>
</dbReference>
<dbReference type="AlphaFoldDB" id="A0A0G4GJ25"/>
<dbReference type="InterPro" id="IPR036397">
    <property type="entry name" value="RNaseH_sf"/>
</dbReference>
<gene>
    <name evidence="2" type="ORF">Cvel_4780</name>
</gene>
<feature type="domain" description="Integrase catalytic" evidence="1">
    <location>
        <begin position="42"/>
        <end position="151"/>
    </location>
</feature>
<dbReference type="InterPro" id="IPR012337">
    <property type="entry name" value="RNaseH-like_sf"/>
</dbReference>
<accession>A0A0G4GJ25</accession>
<name>A0A0G4GJ25_9ALVE</name>
<dbReference type="InterPro" id="IPR001584">
    <property type="entry name" value="Integrase_cat-core"/>
</dbReference>
<protein>
    <recommendedName>
        <fullName evidence="1">Integrase catalytic domain-containing protein</fullName>
    </recommendedName>
</protein>
<evidence type="ECO:0000313" key="2">
    <source>
        <dbReference type="EMBL" id="CEM29815.1"/>
    </source>
</evidence>
<dbReference type="GO" id="GO:0003676">
    <property type="term" value="F:nucleic acid binding"/>
    <property type="evidence" value="ECO:0007669"/>
    <property type="project" value="InterPro"/>
</dbReference>
<dbReference type="GO" id="GO:0015074">
    <property type="term" value="P:DNA integration"/>
    <property type="evidence" value="ECO:0007669"/>
    <property type="project" value="InterPro"/>
</dbReference>
<sequence>MMTTAPVSAVALTPLPTVQMVRVLVPIKGPVGFSIPRSSFHRGAYPGARLHMDSQYLGPSESGHTHQLSILKDYHDFGLELRYNGPPTSAKAAAFLRDVWIPRFSVPLEIRCDPGSEFIGKPFTSLCTELNIILSFSPSGYKDGNSLAERW</sequence>
<dbReference type="Gene3D" id="3.30.420.10">
    <property type="entry name" value="Ribonuclease H-like superfamily/Ribonuclease H"/>
    <property type="match status" value="1"/>
</dbReference>
<proteinExistence type="predicted"/>
<dbReference type="VEuPathDB" id="CryptoDB:Cvel_4780"/>
<organism evidence="2">
    <name type="scientific">Chromera velia CCMP2878</name>
    <dbReference type="NCBI Taxonomy" id="1169474"/>
    <lineage>
        <taxon>Eukaryota</taxon>
        <taxon>Sar</taxon>
        <taxon>Alveolata</taxon>
        <taxon>Colpodellida</taxon>
        <taxon>Chromeraceae</taxon>
        <taxon>Chromera</taxon>
    </lineage>
</organism>
<dbReference type="SUPFAM" id="SSF53098">
    <property type="entry name" value="Ribonuclease H-like"/>
    <property type="match status" value="1"/>
</dbReference>
<dbReference type="PhylomeDB" id="A0A0G4GJ25"/>
<dbReference type="EMBL" id="CDMZ01001259">
    <property type="protein sequence ID" value="CEM29815.1"/>
    <property type="molecule type" value="Genomic_DNA"/>
</dbReference>